<dbReference type="PROSITE" id="PS51904">
    <property type="entry name" value="GLYCOSYL_HYDROL_F25_2"/>
    <property type="match status" value="1"/>
</dbReference>
<dbReference type="EMBL" id="CAJOBA010009682">
    <property type="protein sequence ID" value="CAF3856986.1"/>
    <property type="molecule type" value="Genomic_DNA"/>
</dbReference>
<evidence type="ECO:0000256" key="1">
    <source>
        <dbReference type="ARBA" id="ARBA00010646"/>
    </source>
</evidence>
<evidence type="ECO:0000313" key="5">
    <source>
        <dbReference type="Proteomes" id="UP000677228"/>
    </source>
</evidence>
<dbReference type="InterPro" id="IPR017853">
    <property type="entry name" value="GH"/>
</dbReference>
<comment type="similarity">
    <text evidence="1">Belongs to the glycosyl hydrolase 25 family.</text>
</comment>
<dbReference type="InterPro" id="IPR051595">
    <property type="entry name" value="GH25_Enzymes"/>
</dbReference>
<dbReference type="Gene3D" id="3.20.20.80">
    <property type="entry name" value="Glycosidases"/>
    <property type="match status" value="1"/>
</dbReference>
<dbReference type="GO" id="GO:0003796">
    <property type="term" value="F:lysozyme activity"/>
    <property type="evidence" value="ECO:0007669"/>
    <property type="project" value="InterPro"/>
</dbReference>
<dbReference type="Pfam" id="PF01183">
    <property type="entry name" value="Glyco_hydro_25"/>
    <property type="match status" value="1"/>
</dbReference>
<dbReference type="PANTHER" id="PTHR23208">
    <property type="entry name" value="LYSOZYME PROTEIN"/>
    <property type="match status" value="1"/>
</dbReference>
<dbReference type="GO" id="GO:0016998">
    <property type="term" value="P:cell wall macromolecule catabolic process"/>
    <property type="evidence" value="ECO:0007669"/>
    <property type="project" value="InterPro"/>
</dbReference>
<dbReference type="Proteomes" id="UP000682733">
    <property type="component" value="Unassembled WGS sequence"/>
</dbReference>
<proteinExistence type="inferred from homology"/>
<name>A0A8S2E8B4_9BILA</name>
<dbReference type="SUPFAM" id="SSF51445">
    <property type="entry name" value="(Trans)glycosidases"/>
    <property type="match status" value="1"/>
</dbReference>
<sequence>MKSSYLPFYTNKQTVPKTHRAFGGITSLLGDIYYDIGDFDCALNNYEYALNVPGYDIPIVRIHRSDGMVDSFGIQTIIDARKVGFTQVHGYFVPRFQSGNPAKQVSSTITSLANKNAKIDMIWFDVESPEQWSTNPQSNINFIQSLINEAIAQNMKYGIYTQKTKWSPITDNTNVLGSVPLWYAHFDDLASFSDFRPFGAWTKPLMKQYQGDVVDCNVEIDRNFF</sequence>
<dbReference type="EMBL" id="CAJNOK010009664">
    <property type="protein sequence ID" value="CAF1095564.1"/>
    <property type="molecule type" value="Genomic_DNA"/>
</dbReference>
<dbReference type="Proteomes" id="UP000677228">
    <property type="component" value="Unassembled WGS sequence"/>
</dbReference>
<keyword evidence="2" id="KW-0732">Signal</keyword>
<comment type="caution">
    <text evidence="3">The sequence shown here is derived from an EMBL/GenBank/DDBJ whole genome shotgun (WGS) entry which is preliminary data.</text>
</comment>
<dbReference type="GO" id="GO:0009253">
    <property type="term" value="P:peptidoglycan catabolic process"/>
    <property type="evidence" value="ECO:0007669"/>
    <property type="project" value="InterPro"/>
</dbReference>
<gene>
    <name evidence="3" type="ORF">OVA965_LOCUS19033</name>
    <name evidence="4" type="ORF">TMI583_LOCUS19046</name>
</gene>
<evidence type="ECO:0000313" key="4">
    <source>
        <dbReference type="EMBL" id="CAF3856986.1"/>
    </source>
</evidence>
<evidence type="ECO:0000256" key="2">
    <source>
        <dbReference type="ARBA" id="ARBA00022729"/>
    </source>
</evidence>
<dbReference type="GO" id="GO:0007165">
    <property type="term" value="P:signal transduction"/>
    <property type="evidence" value="ECO:0007669"/>
    <property type="project" value="TreeGrafter"/>
</dbReference>
<reference evidence="3" key="1">
    <citation type="submission" date="2021-02" db="EMBL/GenBank/DDBJ databases">
        <authorList>
            <person name="Nowell W R."/>
        </authorList>
    </citation>
    <scope>NUCLEOTIDE SEQUENCE</scope>
</reference>
<dbReference type="AlphaFoldDB" id="A0A8S2E8B4"/>
<dbReference type="InterPro" id="IPR002053">
    <property type="entry name" value="Glyco_hydro_25"/>
</dbReference>
<protein>
    <submittedName>
        <fullName evidence="3">Uncharacterized protein</fullName>
    </submittedName>
</protein>
<organism evidence="3 5">
    <name type="scientific">Didymodactylos carnosus</name>
    <dbReference type="NCBI Taxonomy" id="1234261"/>
    <lineage>
        <taxon>Eukaryota</taxon>
        <taxon>Metazoa</taxon>
        <taxon>Spiralia</taxon>
        <taxon>Gnathifera</taxon>
        <taxon>Rotifera</taxon>
        <taxon>Eurotatoria</taxon>
        <taxon>Bdelloidea</taxon>
        <taxon>Philodinida</taxon>
        <taxon>Philodinidae</taxon>
        <taxon>Didymodactylos</taxon>
    </lineage>
</organism>
<accession>A0A8S2E8B4</accession>
<evidence type="ECO:0000313" key="3">
    <source>
        <dbReference type="EMBL" id="CAF1095564.1"/>
    </source>
</evidence>
<dbReference type="PANTHER" id="PTHR23208:SF36">
    <property type="entry name" value="LYSOZYME-RELATED"/>
    <property type="match status" value="1"/>
</dbReference>